<feature type="chain" id="PRO_5045539732" evidence="2">
    <location>
        <begin position="25"/>
        <end position="331"/>
    </location>
</feature>
<keyword evidence="1 2" id="KW-0732">Signal</keyword>
<sequence length="331" mass="36341">MTSAPLRRILIAAALACSSLAAGAAELKGWVREADDYPQHQGLQYFFDRLKLNSQGKHSGKVICCEEMGQQKDVIPKFSKGEVDVVLFTSSALQDDVPEMRILNLPFLFRDPEHMMSALNGEVGKELQVLMEEKGYIALTWYDGGARSFYSNKKSLSYASDFKGLKIRLPKRQDLIAMATALGAEASTIGFDKVPAAFKAGELDVAENDLTSYYTSEHYKIAPYYTFSYHLVQPIVMLISKQRWSSLSTAEKGIVQQSAIESAAYAAKVRAQADSALKSKLEKAGVKFAPFRGSATTISLMKDAYAPVVASQRTTALMVKIMTGSRKAATE</sequence>
<proteinExistence type="predicted"/>
<protein>
    <submittedName>
        <fullName evidence="3">TRAP transporter substrate-binding protein DctP</fullName>
    </submittedName>
</protein>
<dbReference type="NCBIfam" id="NF037995">
    <property type="entry name" value="TRAP_S1"/>
    <property type="match status" value="1"/>
</dbReference>
<comment type="caution">
    <text evidence="3">The sequence shown here is derived from an EMBL/GenBank/DDBJ whole genome shotgun (WGS) entry which is preliminary data.</text>
</comment>
<gene>
    <name evidence="3" type="primary">dctP</name>
    <name evidence="3" type="ORF">HJ583_002875</name>
</gene>
<dbReference type="InterPro" id="IPR038404">
    <property type="entry name" value="TRAP_DctP_sf"/>
</dbReference>
<evidence type="ECO:0000256" key="1">
    <source>
        <dbReference type="ARBA" id="ARBA00022729"/>
    </source>
</evidence>
<keyword evidence="4" id="KW-1185">Reference proteome</keyword>
<evidence type="ECO:0000313" key="4">
    <source>
        <dbReference type="Proteomes" id="UP000778523"/>
    </source>
</evidence>
<dbReference type="PANTHER" id="PTHR33376">
    <property type="match status" value="1"/>
</dbReference>
<dbReference type="RefSeq" id="WP_170020312.1">
    <property type="nucleotide sequence ID" value="NZ_JABCSC020000001.1"/>
</dbReference>
<dbReference type="Proteomes" id="UP000778523">
    <property type="component" value="Unassembled WGS sequence"/>
</dbReference>
<dbReference type="PANTHER" id="PTHR33376:SF2">
    <property type="entry name" value="DICARBOXYLATE-BINDING PERIPLASMIC PROTEIN"/>
    <property type="match status" value="1"/>
</dbReference>
<name>A0ABX2IBV9_9RHOO</name>
<dbReference type="EMBL" id="JABCSC020000001">
    <property type="protein sequence ID" value="NSL53959.1"/>
    <property type="molecule type" value="Genomic_DNA"/>
</dbReference>
<evidence type="ECO:0000313" key="3">
    <source>
        <dbReference type="EMBL" id="NSL53959.1"/>
    </source>
</evidence>
<dbReference type="InterPro" id="IPR018389">
    <property type="entry name" value="DctP_fam"/>
</dbReference>
<dbReference type="Gene3D" id="3.40.190.170">
    <property type="entry name" value="Bacterial extracellular solute-binding protein, family 7"/>
    <property type="match status" value="1"/>
</dbReference>
<organism evidence="3 4">
    <name type="scientific">Uliginosibacterium aquaticum</name>
    <dbReference type="NCBI Taxonomy" id="2731212"/>
    <lineage>
        <taxon>Bacteria</taxon>
        <taxon>Pseudomonadati</taxon>
        <taxon>Pseudomonadota</taxon>
        <taxon>Betaproteobacteria</taxon>
        <taxon>Rhodocyclales</taxon>
        <taxon>Zoogloeaceae</taxon>
        <taxon>Uliginosibacterium</taxon>
    </lineage>
</organism>
<evidence type="ECO:0000256" key="2">
    <source>
        <dbReference type="SAM" id="SignalP"/>
    </source>
</evidence>
<dbReference type="Pfam" id="PF03480">
    <property type="entry name" value="DctP"/>
    <property type="match status" value="1"/>
</dbReference>
<reference evidence="3 4" key="1">
    <citation type="submission" date="2020-06" db="EMBL/GenBank/DDBJ databases">
        <title>Draft genome of Uliginosibacterium sp. IMCC34675.</title>
        <authorList>
            <person name="Song J."/>
        </authorList>
    </citation>
    <scope>NUCLEOTIDE SEQUENCE [LARGE SCALE GENOMIC DNA]</scope>
    <source>
        <strain evidence="3 4">IMCC34675</strain>
    </source>
</reference>
<accession>A0ABX2IBV9</accession>
<feature type="signal peptide" evidence="2">
    <location>
        <begin position="1"/>
        <end position="24"/>
    </location>
</feature>